<dbReference type="Pfam" id="PF02545">
    <property type="entry name" value="Maf"/>
    <property type="match status" value="1"/>
</dbReference>
<keyword evidence="4" id="KW-1185">Reference proteome</keyword>
<evidence type="ECO:0000313" key="3">
    <source>
        <dbReference type="EMBL" id="EGC32104.1"/>
    </source>
</evidence>
<dbReference type="PANTHER" id="PTHR43213">
    <property type="entry name" value="BIFUNCTIONAL DTTP/UTP PYROPHOSPHATASE/METHYLTRANSFERASE PROTEIN-RELATED"/>
    <property type="match status" value="1"/>
</dbReference>
<dbReference type="KEGG" id="dpp:DICPUDRAFT_38848"/>
<keyword evidence="2" id="KW-0378">Hydrolase</keyword>
<dbReference type="InterPro" id="IPR003697">
    <property type="entry name" value="Maf-like"/>
</dbReference>
<dbReference type="PANTHER" id="PTHR43213:SF5">
    <property type="entry name" value="BIFUNCTIONAL DTTP_UTP PYROPHOSPHATASE_METHYLTRANSFERASE PROTEIN-RELATED"/>
    <property type="match status" value="1"/>
</dbReference>
<dbReference type="GeneID" id="10507534"/>
<dbReference type="InterPro" id="IPR029001">
    <property type="entry name" value="ITPase-like_fam"/>
</dbReference>
<reference evidence="4" key="1">
    <citation type="journal article" date="2011" name="Genome Biol.">
        <title>Comparative genomics of the social amoebae Dictyostelium discoideum and Dictyostelium purpureum.</title>
        <authorList>
            <consortium name="US DOE Joint Genome Institute (JGI-PGF)"/>
            <person name="Sucgang R."/>
            <person name="Kuo A."/>
            <person name="Tian X."/>
            <person name="Salerno W."/>
            <person name="Parikh A."/>
            <person name="Feasley C.L."/>
            <person name="Dalin E."/>
            <person name="Tu H."/>
            <person name="Huang E."/>
            <person name="Barry K."/>
            <person name="Lindquist E."/>
            <person name="Shapiro H."/>
            <person name="Bruce D."/>
            <person name="Schmutz J."/>
            <person name="Salamov A."/>
            <person name="Fey P."/>
            <person name="Gaudet P."/>
            <person name="Anjard C."/>
            <person name="Babu M.M."/>
            <person name="Basu S."/>
            <person name="Bushmanova Y."/>
            <person name="van der Wel H."/>
            <person name="Katoh-Kurasawa M."/>
            <person name="Dinh C."/>
            <person name="Coutinho P.M."/>
            <person name="Saito T."/>
            <person name="Elias M."/>
            <person name="Schaap P."/>
            <person name="Kay R.R."/>
            <person name="Henrissat B."/>
            <person name="Eichinger L."/>
            <person name="Rivero F."/>
            <person name="Putnam N.H."/>
            <person name="West C.M."/>
            <person name="Loomis W.F."/>
            <person name="Chisholm R.L."/>
            <person name="Shaulsky G."/>
            <person name="Strassmann J.E."/>
            <person name="Queller D.C."/>
            <person name="Kuspa A."/>
            <person name="Grigoriev I.V."/>
        </authorList>
    </citation>
    <scope>NUCLEOTIDE SEQUENCE [LARGE SCALE GENOMIC DNA]</scope>
    <source>
        <strain evidence="4">QSDP1</strain>
    </source>
</reference>
<evidence type="ECO:0000256" key="1">
    <source>
        <dbReference type="ARBA" id="ARBA00001968"/>
    </source>
</evidence>
<dbReference type="VEuPathDB" id="AmoebaDB:DICPUDRAFT_38848"/>
<proteinExistence type="inferred from homology"/>
<sequence length="215" mass="24794">MLLDVLERLNSFKIVLASGSPRRIEYLSKLGLKFEIVESKFEENLDKSKFSSAYDYCLENAKLKAIHTNRQLFEKNNKYPNITIGADSIVVYNNKIFEKPKSLKEAKEMLAFLSGKSHFVCTAVHIEFNNESNQKKGQESFYTLTQVEFDNLSSDLIEYYVENYKPLDKAGSYGIQEIPAGSFIKRIDGDFYNVTGMPIHDISIHLRKVYDQNFK</sequence>
<dbReference type="eggNOG" id="KOG1509">
    <property type="taxonomic scope" value="Eukaryota"/>
</dbReference>
<dbReference type="EMBL" id="GL871211">
    <property type="protein sequence ID" value="EGC32104.1"/>
    <property type="molecule type" value="Genomic_DNA"/>
</dbReference>
<dbReference type="PIRSF" id="PIRSF006305">
    <property type="entry name" value="Maf"/>
    <property type="match status" value="1"/>
</dbReference>
<accession>F0ZVB2</accession>
<name>F0ZVB2_DICPU</name>
<dbReference type="GO" id="GO:0047429">
    <property type="term" value="F:nucleoside triphosphate diphosphatase activity"/>
    <property type="evidence" value="ECO:0000318"/>
    <property type="project" value="GO_Central"/>
</dbReference>
<dbReference type="OrthoDB" id="10267058at2759"/>
<dbReference type="HAMAP" id="MF_00528">
    <property type="entry name" value="Maf"/>
    <property type="match status" value="1"/>
</dbReference>
<protein>
    <submittedName>
        <fullName evidence="3">Uncharacterized protein</fullName>
    </submittedName>
</protein>
<evidence type="ECO:0000256" key="2">
    <source>
        <dbReference type="ARBA" id="ARBA00022801"/>
    </source>
</evidence>
<dbReference type="Proteomes" id="UP000001064">
    <property type="component" value="Unassembled WGS sequence"/>
</dbReference>
<dbReference type="RefSeq" id="XP_003291354.1">
    <property type="nucleotide sequence ID" value="XM_003291306.1"/>
</dbReference>
<organism evidence="3 4">
    <name type="scientific">Dictyostelium purpureum</name>
    <name type="common">Slime mold</name>
    <dbReference type="NCBI Taxonomy" id="5786"/>
    <lineage>
        <taxon>Eukaryota</taxon>
        <taxon>Amoebozoa</taxon>
        <taxon>Evosea</taxon>
        <taxon>Eumycetozoa</taxon>
        <taxon>Dictyostelia</taxon>
        <taxon>Dictyosteliales</taxon>
        <taxon>Dictyosteliaceae</taxon>
        <taxon>Dictyostelium</taxon>
    </lineage>
</organism>
<dbReference type="AlphaFoldDB" id="F0ZVB2"/>
<dbReference type="SUPFAM" id="SSF52972">
    <property type="entry name" value="ITPase-like"/>
    <property type="match status" value="1"/>
</dbReference>
<dbReference type="InParanoid" id="F0ZVB2"/>
<dbReference type="CDD" id="cd00555">
    <property type="entry name" value="Maf"/>
    <property type="match status" value="1"/>
</dbReference>
<dbReference type="STRING" id="5786.F0ZVB2"/>
<evidence type="ECO:0000313" key="4">
    <source>
        <dbReference type="Proteomes" id="UP000001064"/>
    </source>
</evidence>
<gene>
    <name evidence="3" type="ORF">DICPUDRAFT_38848</name>
</gene>
<dbReference type="Gene3D" id="3.90.950.10">
    <property type="match status" value="1"/>
</dbReference>
<comment type="cofactor">
    <cofactor evidence="1">
        <name>a divalent metal cation</name>
        <dbReference type="ChEBI" id="CHEBI:60240"/>
    </cofactor>
</comment>
<dbReference type="NCBIfam" id="TIGR00172">
    <property type="entry name" value="maf"/>
    <property type="match status" value="1"/>
</dbReference>
<dbReference type="OMA" id="VIGCDSV"/>